<gene>
    <name evidence="8" type="ORF">NOI20_12540</name>
</gene>
<dbReference type="InterPro" id="IPR036627">
    <property type="entry name" value="CobW-likC_sf"/>
</dbReference>
<keyword evidence="2" id="KW-0378">Hydrolase</keyword>
<dbReference type="CDD" id="cd03112">
    <property type="entry name" value="CobW-like"/>
    <property type="match status" value="1"/>
</dbReference>
<dbReference type="RefSeq" id="WP_317626548.1">
    <property type="nucleotide sequence ID" value="NZ_JANFFA010000003.1"/>
</dbReference>
<proteinExistence type="inferred from homology"/>
<comment type="similarity">
    <text evidence="4">Belongs to the SIMIBI class G3E GTPase family. ZNG1 subfamily.</text>
</comment>
<evidence type="ECO:0000256" key="4">
    <source>
        <dbReference type="ARBA" id="ARBA00034320"/>
    </source>
</evidence>
<evidence type="ECO:0000256" key="2">
    <source>
        <dbReference type="ARBA" id="ARBA00022801"/>
    </source>
</evidence>
<protein>
    <submittedName>
        <fullName evidence="8">GTP-binding protein</fullName>
    </submittedName>
</protein>
<dbReference type="PANTHER" id="PTHR13748">
    <property type="entry name" value="COBW-RELATED"/>
    <property type="match status" value="1"/>
</dbReference>
<dbReference type="Gene3D" id="3.30.1220.10">
    <property type="entry name" value="CobW-like, C-terminal domain"/>
    <property type="match status" value="1"/>
</dbReference>
<dbReference type="GO" id="GO:0005737">
    <property type="term" value="C:cytoplasm"/>
    <property type="evidence" value="ECO:0007669"/>
    <property type="project" value="TreeGrafter"/>
</dbReference>
<dbReference type="Pfam" id="PF07683">
    <property type="entry name" value="CobW_C"/>
    <property type="match status" value="1"/>
</dbReference>
<dbReference type="SMART" id="SM00833">
    <property type="entry name" value="CobW_C"/>
    <property type="match status" value="1"/>
</dbReference>
<comment type="catalytic activity">
    <reaction evidence="6">
        <text>GTP + H2O = GDP + phosphate + H(+)</text>
        <dbReference type="Rhea" id="RHEA:19669"/>
        <dbReference type="ChEBI" id="CHEBI:15377"/>
        <dbReference type="ChEBI" id="CHEBI:15378"/>
        <dbReference type="ChEBI" id="CHEBI:37565"/>
        <dbReference type="ChEBI" id="CHEBI:43474"/>
        <dbReference type="ChEBI" id="CHEBI:58189"/>
    </reaction>
    <physiologicalReaction direction="left-to-right" evidence="6">
        <dbReference type="Rhea" id="RHEA:19670"/>
    </physiologicalReaction>
</comment>
<reference evidence="8" key="1">
    <citation type="submission" date="2022-07" db="EMBL/GenBank/DDBJ databases">
        <authorList>
            <person name="Otstavnykh N."/>
            <person name="Isaeva M."/>
            <person name="Bystritskaya E."/>
        </authorList>
    </citation>
    <scope>NUCLEOTIDE SEQUENCE</scope>
    <source>
        <strain evidence="8">10Alg 79</strain>
    </source>
</reference>
<dbReference type="InterPro" id="IPR011629">
    <property type="entry name" value="CobW-like_C"/>
</dbReference>
<dbReference type="InterPro" id="IPR051316">
    <property type="entry name" value="Zinc-reg_GTPase_activator"/>
</dbReference>
<name>A0AAJ1X7V1_9RHOB</name>
<dbReference type="EMBL" id="JANFFA010000003">
    <property type="protein sequence ID" value="MDQ2094942.1"/>
    <property type="molecule type" value="Genomic_DNA"/>
</dbReference>
<dbReference type="PANTHER" id="PTHR13748:SF62">
    <property type="entry name" value="COBW DOMAIN-CONTAINING PROTEIN"/>
    <property type="match status" value="1"/>
</dbReference>
<dbReference type="AlphaFoldDB" id="A0AAJ1X7V1"/>
<organism evidence="8 9">
    <name type="scientific">Rhodalgimonas zhirmunskyi</name>
    <dbReference type="NCBI Taxonomy" id="2964767"/>
    <lineage>
        <taxon>Bacteria</taxon>
        <taxon>Pseudomonadati</taxon>
        <taxon>Pseudomonadota</taxon>
        <taxon>Alphaproteobacteria</taxon>
        <taxon>Rhodobacterales</taxon>
        <taxon>Roseobacteraceae</taxon>
        <taxon>Rhodalgimonas</taxon>
    </lineage>
</organism>
<dbReference type="GO" id="GO:0000166">
    <property type="term" value="F:nucleotide binding"/>
    <property type="evidence" value="ECO:0007669"/>
    <property type="project" value="UniProtKB-KW"/>
</dbReference>
<dbReference type="Proteomes" id="UP001227162">
    <property type="component" value="Unassembled WGS sequence"/>
</dbReference>
<feature type="domain" description="CobW C-terminal" evidence="7">
    <location>
        <begin position="211"/>
        <end position="300"/>
    </location>
</feature>
<accession>A0AAJ1X7V1</accession>
<evidence type="ECO:0000313" key="9">
    <source>
        <dbReference type="Proteomes" id="UP001227162"/>
    </source>
</evidence>
<evidence type="ECO:0000256" key="5">
    <source>
        <dbReference type="ARBA" id="ARBA00045658"/>
    </source>
</evidence>
<evidence type="ECO:0000256" key="3">
    <source>
        <dbReference type="ARBA" id="ARBA00023186"/>
    </source>
</evidence>
<sequence>MTVPILLITGFLGAGKTSFINEMLRDAGGMRIAAIVNDFGSINIDAALLETASDDVIGLKNGCICCSLQGDLLRTLRQILRQGDPQLIVIEASGIADPQGIVTALMDPVLWQAATLDTILCIVDAEDLSTNPDRWQDPLWQAQIASADIIQLSKLPPKSASLAPLTARLAAMGKPAVFGQDGSTLAVRDLIGRGTHRRDPGQRSLIDSGRFTSLEWSCETPVSMPRFQRLIGALSGQLLRAKGFLTFREKPGEHLLFQLVGRRASLAPSERKQNGCQLVLIGEKSDFDPDAAEQRLNTELLTPSG</sequence>
<dbReference type="InterPro" id="IPR003495">
    <property type="entry name" value="CobW/HypB/UreG_nucleotide-bd"/>
</dbReference>
<dbReference type="Gene3D" id="3.40.50.300">
    <property type="entry name" value="P-loop containing nucleotide triphosphate hydrolases"/>
    <property type="match status" value="1"/>
</dbReference>
<dbReference type="SUPFAM" id="SSF52540">
    <property type="entry name" value="P-loop containing nucleoside triphosphate hydrolases"/>
    <property type="match status" value="1"/>
</dbReference>
<keyword evidence="9" id="KW-1185">Reference proteome</keyword>
<reference evidence="8" key="2">
    <citation type="submission" date="2023-04" db="EMBL/GenBank/DDBJ databases">
        <title>'Rhodoalgimonas zhirmunskyi' gen. nov., isolated from a red alga.</title>
        <authorList>
            <person name="Nedashkovskaya O.I."/>
            <person name="Otstavnykh N.Y."/>
            <person name="Bystritskaya E.P."/>
            <person name="Balabanova L.A."/>
            <person name="Isaeva M.P."/>
        </authorList>
    </citation>
    <scope>NUCLEOTIDE SEQUENCE</scope>
    <source>
        <strain evidence="8">10Alg 79</strain>
    </source>
</reference>
<keyword evidence="3" id="KW-0143">Chaperone</keyword>
<evidence type="ECO:0000313" key="8">
    <source>
        <dbReference type="EMBL" id="MDQ2094942.1"/>
    </source>
</evidence>
<comment type="caution">
    <text evidence="8">The sequence shown here is derived from an EMBL/GenBank/DDBJ whole genome shotgun (WGS) entry which is preliminary data.</text>
</comment>
<dbReference type="GO" id="GO:0016787">
    <property type="term" value="F:hydrolase activity"/>
    <property type="evidence" value="ECO:0007669"/>
    <property type="project" value="UniProtKB-KW"/>
</dbReference>
<dbReference type="InterPro" id="IPR027417">
    <property type="entry name" value="P-loop_NTPase"/>
</dbReference>
<dbReference type="Pfam" id="PF02492">
    <property type="entry name" value="cobW"/>
    <property type="match status" value="1"/>
</dbReference>
<evidence type="ECO:0000259" key="7">
    <source>
        <dbReference type="SMART" id="SM00833"/>
    </source>
</evidence>
<dbReference type="SUPFAM" id="SSF90002">
    <property type="entry name" value="Hypothetical protein YjiA, C-terminal domain"/>
    <property type="match status" value="1"/>
</dbReference>
<evidence type="ECO:0000256" key="6">
    <source>
        <dbReference type="ARBA" id="ARBA00049117"/>
    </source>
</evidence>
<keyword evidence="1" id="KW-0547">Nucleotide-binding</keyword>
<evidence type="ECO:0000256" key="1">
    <source>
        <dbReference type="ARBA" id="ARBA00022741"/>
    </source>
</evidence>
<comment type="function">
    <text evidence="5">Zinc chaperone that directly transfers zinc cofactor to target proteins, thereby activating them. Zinc is transferred from the CXCC motif in the GTPase domain to the zinc binding site in target proteins in a process requiring GTP hydrolysis.</text>
</comment>